<evidence type="ECO:0000313" key="8">
    <source>
        <dbReference type="EMBL" id="RZF34602.1"/>
    </source>
</evidence>
<dbReference type="GO" id="GO:0046872">
    <property type="term" value="F:metal ion binding"/>
    <property type="evidence" value="ECO:0007669"/>
    <property type="project" value="UniProtKB-KW"/>
</dbReference>
<evidence type="ECO:0000256" key="2">
    <source>
        <dbReference type="ARBA" id="ARBA00022617"/>
    </source>
</evidence>
<dbReference type="PROSITE" id="PS01033">
    <property type="entry name" value="GLOBIN"/>
    <property type="match status" value="1"/>
</dbReference>
<dbReference type="InterPro" id="IPR000971">
    <property type="entry name" value="Globin"/>
</dbReference>
<keyword evidence="2 6" id="KW-0349">Heme</keyword>
<dbReference type="SMR" id="A0A482WN04"/>
<keyword evidence="5" id="KW-0408">Iron</keyword>
<dbReference type="InterPro" id="IPR050532">
    <property type="entry name" value="Globin-like_OT"/>
</dbReference>
<evidence type="ECO:0000256" key="4">
    <source>
        <dbReference type="ARBA" id="ARBA00022723"/>
    </source>
</evidence>
<dbReference type="GO" id="GO:0019825">
    <property type="term" value="F:oxygen binding"/>
    <property type="evidence" value="ECO:0007669"/>
    <property type="project" value="InterPro"/>
</dbReference>
<evidence type="ECO:0000256" key="1">
    <source>
        <dbReference type="ARBA" id="ARBA00022448"/>
    </source>
</evidence>
<dbReference type="PANTHER" id="PTHR46458">
    <property type="entry name" value="BLR2807 PROTEIN"/>
    <property type="match status" value="1"/>
</dbReference>
<dbReference type="AlphaFoldDB" id="A0A482WN04"/>
<organism evidence="8 9">
    <name type="scientific">Laodelphax striatellus</name>
    <name type="common">Small brown planthopper</name>
    <name type="synonym">Delphax striatella</name>
    <dbReference type="NCBI Taxonomy" id="195883"/>
    <lineage>
        <taxon>Eukaryota</taxon>
        <taxon>Metazoa</taxon>
        <taxon>Ecdysozoa</taxon>
        <taxon>Arthropoda</taxon>
        <taxon>Hexapoda</taxon>
        <taxon>Insecta</taxon>
        <taxon>Pterygota</taxon>
        <taxon>Neoptera</taxon>
        <taxon>Paraneoptera</taxon>
        <taxon>Hemiptera</taxon>
        <taxon>Auchenorrhyncha</taxon>
        <taxon>Fulgoroidea</taxon>
        <taxon>Delphacidae</taxon>
        <taxon>Criomorphinae</taxon>
        <taxon>Laodelphax</taxon>
    </lineage>
</organism>
<proteinExistence type="inferred from homology"/>
<reference evidence="8 9" key="1">
    <citation type="journal article" date="2017" name="Gigascience">
        <title>Genome sequence of the small brown planthopper, Laodelphax striatellus.</title>
        <authorList>
            <person name="Zhu J."/>
            <person name="Jiang F."/>
            <person name="Wang X."/>
            <person name="Yang P."/>
            <person name="Bao Y."/>
            <person name="Zhao W."/>
            <person name="Wang W."/>
            <person name="Lu H."/>
            <person name="Wang Q."/>
            <person name="Cui N."/>
            <person name="Li J."/>
            <person name="Chen X."/>
            <person name="Luo L."/>
            <person name="Yu J."/>
            <person name="Kang L."/>
            <person name="Cui F."/>
        </authorList>
    </citation>
    <scope>NUCLEOTIDE SEQUENCE [LARGE SCALE GENOMIC DNA]</scope>
    <source>
        <strain evidence="8">Lst14</strain>
    </source>
</reference>
<evidence type="ECO:0000259" key="7">
    <source>
        <dbReference type="PROSITE" id="PS01033"/>
    </source>
</evidence>
<sequence>MSSLANHNLINRQLTRVKPESTETHQLQINMNHVDNNVMGSLTAEHKELVKQTWAIVDADKSKHGKDFFVELFVSFPDYLTFFKGKLTSKEDILTNEKFAEEHIVGKVMTAIGKVVENLDNESALEAALVQLGKNHYKRNVLEPHFENAKKVLLTVLERNLGDLWTKEVGEAWVTTLNVAFSIIYKGLHAET</sequence>
<feature type="domain" description="Globin" evidence="7">
    <location>
        <begin position="41"/>
        <end position="189"/>
    </location>
</feature>
<dbReference type="InterPro" id="IPR009050">
    <property type="entry name" value="Globin-like_sf"/>
</dbReference>
<dbReference type="EMBL" id="QKKF02030869">
    <property type="protein sequence ID" value="RZF34602.1"/>
    <property type="molecule type" value="Genomic_DNA"/>
</dbReference>
<keyword evidence="1 6" id="KW-0813">Transport</keyword>
<dbReference type="InParanoid" id="A0A482WN04"/>
<dbReference type="SUPFAM" id="SSF46458">
    <property type="entry name" value="Globin-like"/>
    <property type="match status" value="1"/>
</dbReference>
<gene>
    <name evidence="8" type="ORF">LSTR_LSTR008627</name>
</gene>
<comment type="caution">
    <text evidence="8">The sequence shown here is derived from an EMBL/GenBank/DDBJ whole genome shotgun (WGS) entry which is preliminary data.</text>
</comment>
<evidence type="ECO:0000256" key="5">
    <source>
        <dbReference type="ARBA" id="ARBA00023004"/>
    </source>
</evidence>
<evidence type="ECO:0000256" key="6">
    <source>
        <dbReference type="RuleBase" id="RU000356"/>
    </source>
</evidence>
<keyword evidence="9" id="KW-1185">Reference proteome</keyword>
<dbReference type="Gene3D" id="1.10.490.10">
    <property type="entry name" value="Globins"/>
    <property type="match status" value="1"/>
</dbReference>
<dbReference type="CDD" id="cd01040">
    <property type="entry name" value="Mb-like"/>
    <property type="match status" value="1"/>
</dbReference>
<dbReference type="GO" id="GO:0020037">
    <property type="term" value="F:heme binding"/>
    <property type="evidence" value="ECO:0007669"/>
    <property type="project" value="InterPro"/>
</dbReference>
<evidence type="ECO:0000256" key="3">
    <source>
        <dbReference type="ARBA" id="ARBA00022621"/>
    </source>
</evidence>
<dbReference type="OrthoDB" id="436496at2759"/>
<dbReference type="STRING" id="195883.A0A482WN04"/>
<dbReference type="Pfam" id="PF00042">
    <property type="entry name" value="Globin"/>
    <property type="match status" value="1"/>
</dbReference>
<comment type="similarity">
    <text evidence="6">Belongs to the globin family.</text>
</comment>
<keyword evidence="4" id="KW-0479">Metal-binding</keyword>
<dbReference type="Proteomes" id="UP000291343">
    <property type="component" value="Unassembled WGS sequence"/>
</dbReference>
<dbReference type="GO" id="GO:0005344">
    <property type="term" value="F:oxygen carrier activity"/>
    <property type="evidence" value="ECO:0007669"/>
    <property type="project" value="UniProtKB-KW"/>
</dbReference>
<dbReference type="InterPro" id="IPR044399">
    <property type="entry name" value="Mb-like_M"/>
</dbReference>
<evidence type="ECO:0000313" key="9">
    <source>
        <dbReference type="Proteomes" id="UP000291343"/>
    </source>
</evidence>
<dbReference type="PANTHER" id="PTHR46458:SF1">
    <property type="entry name" value="GEO09476P1"/>
    <property type="match status" value="1"/>
</dbReference>
<keyword evidence="3 6" id="KW-0561">Oxygen transport</keyword>
<name>A0A482WN04_LAOST</name>
<accession>A0A482WN04</accession>
<protein>
    <recommendedName>
        <fullName evidence="7">Globin domain-containing protein</fullName>
    </recommendedName>
</protein>
<dbReference type="InterPro" id="IPR012292">
    <property type="entry name" value="Globin/Proto"/>
</dbReference>